<dbReference type="GO" id="GO:0009421">
    <property type="term" value="C:bacterial-type flagellum filament cap"/>
    <property type="evidence" value="ECO:0007669"/>
    <property type="project" value="InterPro"/>
</dbReference>
<dbReference type="GO" id="GO:0005576">
    <property type="term" value="C:extracellular region"/>
    <property type="evidence" value="ECO:0007669"/>
    <property type="project" value="UniProtKB-SubCell"/>
</dbReference>
<protein>
    <recommendedName>
        <fullName evidence="5">Flagellar hook-associated protein 2</fullName>
        <shortName evidence="5">HAP2</shortName>
    </recommendedName>
    <alternativeName>
        <fullName evidence="5">Flagellar cap protein</fullName>
    </alternativeName>
</protein>
<keyword evidence="4 5" id="KW-0975">Bacterial flagellum</keyword>
<evidence type="ECO:0000256" key="4">
    <source>
        <dbReference type="ARBA" id="ARBA00023143"/>
    </source>
</evidence>
<evidence type="ECO:0000313" key="9">
    <source>
        <dbReference type="Proteomes" id="UP000194003"/>
    </source>
</evidence>
<dbReference type="Pfam" id="PF02465">
    <property type="entry name" value="FliD_N"/>
    <property type="match status" value="1"/>
</dbReference>
<evidence type="ECO:0000256" key="1">
    <source>
        <dbReference type="ARBA" id="ARBA00009764"/>
    </source>
</evidence>
<dbReference type="GO" id="GO:0009424">
    <property type="term" value="C:bacterial-type flagellum hook"/>
    <property type="evidence" value="ECO:0007669"/>
    <property type="project" value="UniProtKB-UniRule"/>
</dbReference>
<dbReference type="InterPro" id="IPR040026">
    <property type="entry name" value="FliD"/>
</dbReference>
<keyword evidence="8" id="KW-0969">Cilium</keyword>
<dbReference type="Pfam" id="PF07195">
    <property type="entry name" value="FliD_C"/>
    <property type="match status" value="1"/>
</dbReference>
<comment type="similarity">
    <text evidence="1 5">Belongs to the FliD family.</text>
</comment>
<evidence type="ECO:0000259" key="6">
    <source>
        <dbReference type="Pfam" id="PF02465"/>
    </source>
</evidence>
<comment type="function">
    <text evidence="5">Required for morphogenesis and for the elongation of the flagellar filament by facilitating polymerization of the flagellin monomers at the tip of growing filament. Forms a capping structure, which prevents flagellin subunits (transported through the central channel of the flagellum) from leaking out without polymerization at the distal end.</text>
</comment>
<evidence type="ECO:0000256" key="5">
    <source>
        <dbReference type="RuleBase" id="RU362066"/>
    </source>
</evidence>
<sequence>MPSDIVDQLMQAEQTRLSSLQTKRSQVSATQSAFSELKSKLLSFQSKAEEMQEESYFRPHTASTSDEDKLTVTASSDAVAAIHSVNVTQLATHDTHVSGAALTSVSDTLTADTSFVFSYNGTNYTASLQAGDTLATIAERIAALDYDDGDSTTTEGVSASVLYDGTNYRLVLQAMDSGTNSGASRIDVSGVNALAFDSGNSLANADWTNSVAGQDATMTVDGIAVTSDSNAASDVLSGLTLNLEATGSFTVTVANDSDTLKENIQGFIDSFNEIQSFISNNPDQFQGDSLARSTVAQIRNEFNTKTSSSTSPYGDLSTYTRAAEIGIRTNAKSGLLELDTSAFEEAVANGFNSIADLFTSTPDASNSSAFATAGANEGLAHRLEDLIDTLTQSGTDSSAFGGKNDALAARLASLDSSIDRETMRLEKVRDRLNKKFTSLEQLMSQMQATQSSLSQALG</sequence>
<feature type="domain" description="Flagellar hook-associated protein 2 N-terminal" evidence="6">
    <location>
        <begin position="3"/>
        <end position="93"/>
    </location>
</feature>
<dbReference type="PANTHER" id="PTHR30288">
    <property type="entry name" value="FLAGELLAR CAP/ASSEMBLY PROTEIN FLID"/>
    <property type="match status" value="1"/>
</dbReference>
<reference evidence="8 9" key="1">
    <citation type="journal article" date="2016" name="BMC Genomics">
        <title>Combined genomic and structural analyses of a cultured magnetotactic bacterium reveals its niche adaptation to a dynamic environment.</title>
        <authorList>
            <person name="Araujo A.C."/>
            <person name="Morillo V."/>
            <person name="Cypriano J."/>
            <person name="Teixeira L.C."/>
            <person name="Leao P."/>
            <person name="Lyra S."/>
            <person name="Almeida L.G."/>
            <person name="Bazylinski D.A."/>
            <person name="Vasconcellos A.T."/>
            <person name="Abreu F."/>
            <person name="Lins U."/>
        </authorList>
    </citation>
    <scope>NUCLEOTIDE SEQUENCE [LARGE SCALE GENOMIC DNA]</scope>
    <source>
        <strain evidence="8 9">IT-1</strain>
    </source>
</reference>
<dbReference type="InterPro" id="IPR010809">
    <property type="entry name" value="FliD_C"/>
</dbReference>
<organism evidence="8 9">
    <name type="scientific">Magnetofaba australis IT-1</name>
    <dbReference type="NCBI Taxonomy" id="1434232"/>
    <lineage>
        <taxon>Bacteria</taxon>
        <taxon>Pseudomonadati</taxon>
        <taxon>Pseudomonadota</taxon>
        <taxon>Magnetococcia</taxon>
        <taxon>Magnetococcales</taxon>
        <taxon>Magnetococcaceae</taxon>
        <taxon>Magnetofaba</taxon>
    </lineage>
</organism>
<accession>A0A1Y2K6Z4</accession>
<name>A0A1Y2K6Z4_9PROT</name>
<keyword evidence="8" id="KW-0282">Flagellum</keyword>
<dbReference type="GO" id="GO:0007155">
    <property type="term" value="P:cell adhesion"/>
    <property type="evidence" value="ECO:0007669"/>
    <property type="project" value="InterPro"/>
</dbReference>
<evidence type="ECO:0000259" key="7">
    <source>
        <dbReference type="Pfam" id="PF07195"/>
    </source>
</evidence>
<dbReference type="AlphaFoldDB" id="A0A1Y2K6Z4"/>
<dbReference type="STRING" id="1434232.MAIT1_01061"/>
<gene>
    <name evidence="8" type="ORF">MAIT1_01061</name>
</gene>
<keyword evidence="8" id="KW-0966">Cell projection</keyword>
<proteinExistence type="inferred from homology"/>
<comment type="caution">
    <text evidence="8">The sequence shown here is derived from an EMBL/GenBank/DDBJ whole genome shotgun (WGS) entry which is preliminary data.</text>
</comment>
<keyword evidence="3" id="KW-0175">Coiled coil</keyword>
<comment type="subunit">
    <text evidence="2 5">Homopentamer.</text>
</comment>
<feature type="domain" description="Flagellar hook-associated protein 2 C-terminal" evidence="7">
    <location>
        <begin position="213"/>
        <end position="448"/>
    </location>
</feature>
<comment type="subcellular location">
    <subcellularLocation>
        <location evidence="5">Secreted</location>
    </subcellularLocation>
    <subcellularLocation>
        <location evidence="5">Bacterial flagellum</location>
    </subcellularLocation>
</comment>
<keyword evidence="9" id="KW-1185">Reference proteome</keyword>
<dbReference type="EMBL" id="LVJN01000016">
    <property type="protein sequence ID" value="OSM06107.1"/>
    <property type="molecule type" value="Genomic_DNA"/>
</dbReference>
<evidence type="ECO:0000256" key="2">
    <source>
        <dbReference type="ARBA" id="ARBA00011255"/>
    </source>
</evidence>
<dbReference type="PANTHER" id="PTHR30288:SF0">
    <property type="entry name" value="FLAGELLAR HOOK-ASSOCIATED PROTEIN 2"/>
    <property type="match status" value="1"/>
</dbReference>
<keyword evidence="5" id="KW-0964">Secreted</keyword>
<dbReference type="Proteomes" id="UP000194003">
    <property type="component" value="Unassembled WGS sequence"/>
</dbReference>
<dbReference type="InterPro" id="IPR003481">
    <property type="entry name" value="FliD_N"/>
</dbReference>
<dbReference type="GO" id="GO:0071973">
    <property type="term" value="P:bacterial-type flagellum-dependent cell motility"/>
    <property type="evidence" value="ECO:0007669"/>
    <property type="project" value="TreeGrafter"/>
</dbReference>
<evidence type="ECO:0000313" key="8">
    <source>
        <dbReference type="EMBL" id="OSM06107.1"/>
    </source>
</evidence>
<evidence type="ECO:0000256" key="3">
    <source>
        <dbReference type="ARBA" id="ARBA00023054"/>
    </source>
</evidence>